<evidence type="ECO:0000313" key="1">
    <source>
        <dbReference type="EMBL" id="CAR98447.1"/>
    </source>
</evidence>
<sequence>MTFSCKHDFTGTTLIQDHITVPVRGIKK</sequence>
<dbReference type="GeneID" id="68918373"/>
<dbReference type="EMBL" id="HE601420">
    <property type="protein sequence ID" value="CAR98447.1"/>
    <property type="molecule type" value="Genomic_DNA"/>
</dbReference>
<dbReference type="HOGENOM" id="CLU_3413284_0_0_1"/>
<gene>
    <name evidence="1" type="ORF">CBG26909</name>
    <name evidence="1" type="ORF">CBG_26909</name>
</gene>
<accession>B6IEW7</accession>
<protein>
    <submittedName>
        <fullName evidence="1">Protein CBG26909</fullName>
    </submittedName>
</protein>
<dbReference type="InParanoid" id="B6IEW7"/>
<reference evidence="1 2" key="2">
    <citation type="journal article" date="2011" name="PLoS Genet.">
        <title>Caenorhabditis briggsae recombinant inbred line genotypes reveal inter-strain incompatibility and the evolution of recombination.</title>
        <authorList>
            <person name="Ross J.A."/>
            <person name="Koboldt D.C."/>
            <person name="Staisch J.E."/>
            <person name="Chamberlin H.M."/>
            <person name="Gupta B.P."/>
            <person name="Miller R.D."/>
            <person name="Baird S.E."/>
            <person name="Haag E.S."/>
        </authorList>
    </citation>
    <scope>NUCLEOTIDE SEQUENCE [LARGE SCALE GENOMIC DNA]</scope>
    <source>
        <strain evidence="1 2">AF16</strain>
    </source>
</reference>
<reference evidence="1 2" key="1">
    <citation type="journal article" date="2003" name="PLoS Biol.">
        <title>The genome sequence of Caenorhabditis briggsae: a platform for comparative genomics.</title>
        <authorList>
            <person name="Stein L.D."/>
            <person name="Bao Z."/>
            <person name="Blasiar D."/>
            <person name="Blumenthal T."/>
            <person name="Brent M.R."/>
            <person name="Chen N."/>
            <person name="Chinwalla A."/>
            <person name="Clarke L."/>
            <person name="Clee C."/>
            <person name="Coghlan A."/>
            <person name="Coulson A."/>
            <person name="D'Eustachio P."/>
            <person name="Fitch D.H."/>
            <person name="Fulton L.A."/>
            <person name="Fulton R.E."/>
            <person name="Griffiths-Jones S."/>
            <person name="Harris T.W."/>
            <person name="Hillier L.W."/>
            <person name="Kamath R."/>
            <person name="Kuwabara P.E."/>
            <person name="Mardis E.R."/>
            <person name="Marra M.A."/>
            <person name="Miner T.L."/>
            <person name="Minx P."/>
            <person name="Mullikin J.C."/>
            <person name="Plumb R.W."/>
            <person name="Rogers J."/>
            <person name="Schein J.E."/>
            <person name="Sohrmann M."/>
            <person name="Spieth J."/>
            <person name="Stajich J.E."/>
            <person name="Wei C."/>
            <person name="Willey D."/>
            <person name="Wilson R.K."/>
            <person name="Durbin R."/>
            <person name="Waterston R.H."/>
        </authorList>
    </citation>
    <scope>NUCLEOTIDE SEQUENCE [LARGE SCALE GENOMIC DNA]</scope>
    <source>
        <strain evidence="1 2">AF16</strain>
    </source>
</reference>
<keyword evidence="2" id="KW-1185">Reference proteome</keyword>
<organism evidence="1 2">
    <name type="scientific">Caenorhabditis briggsae</name>
    <dbReference type="NCBI Taxonomy" id="6238"/>
    <lineage>
        <taxon>Eukaryota</taxon>
        <taxon>Metazoa</taxon>
        <taxon>Ecdysozoa</taxon>
        <taxon>Nematoda</taxon>
        <taxon>Chromadorea</taxon>
        <taxon>Rhabditida</taxon>
        <taxon>Rhabditina</taxon>
        <taxon>Rhabditomorpha</taxon>
        <taxon>Rhabditoidea</taxon>
        <taxon>Rhabditidae</taxon>
        <taxon>Peloderinae</taxon>
        <taxon>Caenorhabditis</taxon>
    </lineage>
</organism>
<dbReference type="CTD" id="68918373"/>
<dbReference type="Proteomes" id="UP000008549">
    <property type="component" value="Unassembled WGS sequence"/>
</dbReference>
<proteinExistence type="predicted"/>
<dbReference type="RefSeq" id="XP_045098020.1">
    <property type="nucleotide sequence ID" value="XM_045236581.1"/>
</dbReference>
<name>B6IEW7_CAEBR</name>
<evidence type="ECO:0000313" key="2">
    <source>
        <dbReference type="Proteomes" id="UP000008549"/>
    </source>
</evidence>
<dbReference type="KEGG" id="cbr:CBG_26909"/>
<dbReference type="AlphaFoldDB" id="B6IEW7"/>